<dbReference type="Pfam" id="PF00561">
    <property type="entry name" value="Abhydrolase_1"/>
    <property type="match status" value="1"/>
</dbReference>
<keyword evidence="3" id="KW-1185">Reference proteome</keyword>
<reference evidence="2" key="1">
    <citation type="submission" date="2020-11" db="EMBL/GenBank/DDBJ databases">
        <authorList>
            <person name="Tran Van P."/>
        </authorList>
    </citation>
    <scope>NUCLEOTIDE SEQUENCE</scope>
</reference>
<dbReference type="InterPro" id="IPR000073">
    <property type="entry name" value="AB_hydrolase_1"/>
</dbReference>
<dbReference type="SUPFAM" id="SSF53474">
    <property type="entry name" value="alpha/beta-Hydrolases"/>
    <property type="match status" value="2"/>
</dbReference>
<dbReference type="Gene3D" id="3.40.50.1820">
    <property type="entry name" value="alpha/beta hydrolase"/>
    <property type="match status" value="2"/>
</dbReference>
<name>A0A7R9L596_9ACAR</name>
<evidence type="ECO:0000313" key="2">
    <source>
        <dbReference type="EMBL" id="CAD7634119.1"/>
    </source>
</evidence>
<feature type="domain" description="AB hydrolase-1" evidence="1">
    <location>
        <begin position="86"/>
        <end position="193"/>
    </location>
</feature>
<dbReference type="Proteomes" id="UP000759131">
    <property type="component" value="Unassembled WGS sequence"/>
</dbReference>
<dbReference type="PANTHER" id="PTHR46331">
    <property type="entry name" value="VALACYCLOVIR HYDROLASE"/>
    <property type="match status" value="1"/>
</dbReference>
<dbReference type="PANTHER" id="PTHR46331:SF2">
    <property type="entry name" value="VALACYCLOVIR HYDROLASE"/>
    <property type="match status" value="1"/>
</dbReference>
<dbReference type="EMBL" id="OC868592">
    <property type="protein sequence ID" value="CAD7634119.1"/>
    <property type="molecule type" value="Genomic_DNA"/>
</dbReference>
<sequence length="320" mass="36430">MTSESFTINGYPIGYDRYGTGPSPVLMIPGALGTGKTDFYKQLEGDDQLDQDKFTIIAVDPPGWGQSRPPAITIYWWGWYGTGSSPVLMIPGALGTGKTDFYEQLEGDDQLDQHKFTIIAVDPPGWGRSRPPARKYDDNIFNNDADCYYELMKHLGFVRFHVIGWSDGAMASICMVCKYPDAVIRMAIHGGLHTVYSKTISVLKSTRNVEGWPKERLDGCLRAYQSKEELQKLWDRHLKFVDYYNVYFPRDPLISKYPKVNCPILVMHGDKDALTTIDHPEYFVKHIKSARLHQFPAGNHDLHSRYASSYKSLVEEFLLK</sequence>
<dbReference type="EMBL" id="CAJPIZ010014017">
    <property type="protein sequence ID" value="CAG2114549.1"/>
    <property type="molecule type" value="Genomic_DNA"/>
</dbReference>
<accession>A0A7R9L596</accession>
<dbReference type="GO" id="GO:0017171">
    <property type="term" value="F:serine hydrolase activity"/>
    <property type="evidence" value="ECO:0007669"/>
    <property type="project" value="TreeGrafter"/>
</dbReference>
<proteinExistence type="predicted"/>
<organism evidence="2">
    <name type="scientific">Medioppia subpectinata</name>
    <dbReference type="NCBI Taxonomy" id="1979941"/>
    <lineage>
        <taxon>Eukaryota</taxon>
        <taxon>Metazoa</taxon>
        <taxon>Ecdysozoa</taxon>
        <taxon>Arthropoda</taxon>
        <taxon>Chelicerata</taxon>
        <taxon>Arachnida</taxon>
        <taxon>Acari</taxon>
        <taxon>Acariformes</taxon>
        <taxon>Sarcoptiformes</taxon>
        <taxon>Oribatida</taxon>
        <taxon>Brachypylina</taxon>
        <taxon>Oppioidea</taxon>
        <taxon>Oppiidae</taxon>
        <taxon>Medioppia</taxon>
    </lineage>
</organism>
<dbReference type="OrthoDB" id="19657at2759"/>
<dbReference type="InterPro" id="IPR029058">
    <property type="entry name" value="AB_hydrolase_fold"/>
</dbReference>
<dbReference type="AlphaFoldDB" id="A0A7R9L596"/>
<protein>
    <recommendedName>
        <fullName evidence="1">AB hydrolase-1 domain-containing protein</fullName>
    </recommendedName>
</protein>
<evidence type="ECO:0000259" key="1">
    <source>
        <dbReference type="Pfam" id="PF00561"/>
    </source>
</evidence>
<evidence type="ECO:0000313" key="3">
    <source>
        <dbReference type="Proteomes" id="UP000759131"/>
    </source>
</evidence>
<gene>
    <name evidence="2" type="ORF">OSB1V03_LOCUS14515</name>
</gene>